<dbReference type="GO" id="GO:0003743">
    <property type="term" value="F:translation initiation factor activity"/>
    <property type="evidence" value="ECO:0007669"/>
    <property type="project" value="UniProtKB-KW"/>
</dbReference>
<organism evidence="2 3">
    <name type="scientific">Saxophila tyrrhenica</name>
    <dbReference type="NCBI Taxonomy" id="1690608"/>
    <lineage>
        <taxon>Eukaryota</taxon>
        <taxon>Fungi</taxon>
        <taxon>Dikarya</taxon>
        <taxon>Ascomycota</taxon>
        <taxon>Pezizomycotina</taxon>
        <taxon>Dothideomycetes</taxon>
        <taxon>Dothideomycetidae</taxon>
        <taxon>Mycosphaerellales</taxon>
        <taxon>Extremaceae</taxon>
        <taxon>Saxophila</taxon>
    </lineage>
</organism>
<dbReference type="GeneID" id="89924274"/>
<accession>A0AAV9PJG8</accession>
<proteinExistence type="predicted"/>
<dbReference type="Proteomes" id="UP001337655">
    <property type="component" value="Unassembled WGS sequence"/>
</dbReference>
<protein>
    <submittedName>
        <fullName evidence="2">Translation initiation factor 3 subunit b</fullName>
    </submittedName>
</protein>
<dbReference type="RefSeq" id="XP_064661525.1">
    <property type="nucleotide sequence ID" value="XM_064800186.1"/>
</dbReference>
<dbReference type="EMBL" id="JAVRRT010000004">
    <property type="protein sequence ID" value="KAK5172807.1"/>
    <property type="molecule type" value="Genomic_DNA"/>
</dbReference>
<comment type="caution">
    <text evidence="2">The sequence shown here is derived from an EMBL/GenBank/DDBJ whole genome shotgun (WGS) entry which is preliminary data.</text>
</comment>
<sequence>MDTSQRDEALIVLSGLPTASTQESQRVLSRFLLQKLQAQDPDDHAKIYVPVDINGHTVGLAIVRYASSDAADAGISAHNGTALDRNHTMVAERPGSSQAFGSTRDRGGIDEQRMRGVTALQTV</sequence>
<dbReference type="GO" id="GO:0003676">
    <property type="term" value="F:nucleic acid binding"/>
    <property type="evidence" value="ECO:0007669"/>
    <property type="project" value="InterPro"/>
</dbReference>
<evidence type="ECO:0000313" key="2">
    <source>
        <dbReference type="EMBL" id="KAK5172807.1"/>
    </source>
</evidence>
<evidence type="ECO:0000256" key="1">
    <source>
        <dbReference type="SAM" id="MobiDB-lite"/>
    </source>
</evidence>
<evidence type="ECO:0000313" key="3">
    <source>
        <dbReference type="Proteomes" id="UP001337655"/>
    </source>
</evidence>
<keyword evidence="2" id="KW-0648">Protein biosynthesis</keyword>
<dbReference type="SUPFAM" id="SSF54928">
    <property type="entry name" value="RNA-binding domain, RBD"/>
    <property type="match status" value="1"/>
</dbReference>
<dbReference type="InterPro" id="IPR035979">
    <property type="entry name" value="RBD_domain_sf"/>
</dbReference>
<reference evidence="2 3" key="1">
    <citation type="submission" date="2023-08" db="EMBL/GenBank/DDBJ databases">
        <title>Black Yeasts Isolated from many extreme environments.</title>
        <authorList>
            <person name="Coleine C."/>
            <person name="Stajich J.E."/>
            <person name="Selbmann L."/>
        </authorList>
    </citation>
    <scope>NUCLEOTIDE SEQUENCE [LARGE SCALE GENOMIC DNA]</scope>
    <source>
        <strain evidence="2 3">CCFEE 5935</strain>
    </source>
</reference>
<feature type="region of interest" description="Disordered" evidence="1">
    <location>
        <begin position="91"/>
        <end position="110"/>
    </location>
</feature>
<keyword evidence="3" id="KW-1185">Reference proteome</keyword>
<keyword evidence="2" id="KW-0396">Initiation factor</keyword>
<dbReference type="AlphaFoldDB" id="A0AAV9PJG8"/>
<gene>
    <name evidence="2" type="primary">PRT1_2</name>
    <name evidence="2" type="ORF">LTR77_002927</name>
</gene>
<name>A0AAV9PJG8_9PEZI</name>